<keyword evidence="2" id="KW-0689">Ribosomal protein</keyword>
<accession>A0A7R8XD06</accession>
<dbReference type="OrthoDB" id="6041973at2759"/>
<gene>
    <name evidence="5" type="ORF">DSTB1V02_LOCUS7288</name>
</gene>
<evidence type="ECO:0000313" key="6">
    <source>
        <dbReference type="Proteomes" id="UP000677054"/>
    </source>
</evidence>
<evidence type="ECO:0008006" key="7">
    <source>
        <dbReference type="Google" id="ProtNLM"/>
    </source>
</evidence>
<evidence type="ECO:0000256" key="1">
    <source>
        <dbReference type="ARBA" id="ARBA00004173"/>
    </source>
</evidence>
<dbReference type="Pfam" id="PF07147">
    <property type="entry name" value="PDCD9"/>
    <property type="match status" value="1"/>
</dbReference>
<evidence type="ECO:0000256" key="2">
    <source>
        <dbReference type="ARBA" id="ARBA00022980"/>
    </source>
</evidence>
<evidence type="ECO:0000256" key="4">
    <source>
        <dbReference type="ARBA" id="ARBA00023274"/>
    </source>
</evidence>
<sequence length="531" mass="61506">MGAMAKFKNKHHRDIWSYLQEKVKTELPSVGDMGVITTKSEGRPEYVEIPEYPELFDASPKGMKRYNRDQWFAEIRASPTIEEKYWEIAKQKYYGHYTFQLKPDFEPYGALEYMQGITRTHLIIEERLPEVYDGLDAEAANLVERISDRFQDALIFQLTNHKENKSHNAVETSRAKAQVVLQSLVEVLIAELCSEFPHLQSASVDILPRVGATWVAGGLGPHRSLRRLREKVWKKSEEEINEPYEGNASAQVRTELPLPEVVPRDDPLVLEGPVPQPLFHPRALKLKGELLHPINTPGIWPSDPCPFGLVAFLPQDFLVREHICSFGDHYDDQEALHQRGIIAGFAWTFSQAIFQGFDPYNDITYPLVSHVVLSDGRNFSFYVYQLNTIKFHDEYAMKNPQRNLCWATTQQPLFDAVEGGQLHGFNKTVLFNLLKLLIRSPKERVGVNLQPYLGAEKVAANLSDDRYRNCIEEQYKHLSSNRPRHFDRPEIYPWEKIYKVDHNTRPVEPKIRWLRKLPSQHFVCYVTYDVM</sequence>
<evidence type="ECO:0000313" key="5">
    <source>
        <dbReference type="EMBL" id="CAD7247457.1"/>
    </source>
</evidence>
<dbReference type="EMBL" id="LR900973">
    <property type="protein sequence ID" value="CAD7247457.1"/>
    <property type="molecule type" value="Genomic_DNA"/>
</dbReference>
<protein>
    <recommendedName>
        <fullName evidence="7">Ribosomal protein S30</fullName>
    </recommendedName>
</protein>
<reference evidence="5" key="1">
    <citation type="submission" date="2020-11" db="EMBL/GenBank/DDBJ databases">
        <authorList>
            <person name="Tran Van P."/>
        </authorList>
    </citation>
    <scope>NUCLEOTIDE SEQUENCE</scope>
</reference>
<keyword evidence="4" id="KW-0687">Ribonucleoprotein</keyword>
<proteinExistence type="predicted"/>
<dbReference type="Proteomes" id="UP000677054">
    <property type="component" value="Unassembled WGS sequence"/>
</dbReference>
<dbReference type="EMBL" id="CAJPEV010001456">
    <property type="protein sequence ID" value="CAG0892767.1"/>
    <property type="molecule type" value="Genomic_DNA"/>
</dbReference>
<dbReference type="PANTHER" id="PTHR13014:SF3">
    <property type="entry name" value="LARGE RIBOSOMAL SUBUNIT PROTEIN ML65"/>
    <property type="match status" value="1"/>
</dbReference>
<dbReference type="InterPro" id="IPR010793">
    <property type="entry name" value="Ribosomal_mL37/mL65"/>
</dbReference>
<name>A0A7R8XD06_9CRUS</name>
<organism evidence="5">
    <name type="scientific">Darwinula stevensoni</name>
    <dbReference type="NCBI Taxonomy" id="69355"/>
    <lineage>
        <taxon>Eukaryota</taxon>
        <taxon>Metazoa</taxon>
        <taxon>Ecdysozoa</taxon>
        <taxon>Arthropoda</taxon>
        <taxon>Crustacea</taxon>
        <taxon>Oligostraca</taxon>
        <taxon>Ostracoda</taxon>
        <taxon>Podocopa</taxon>
        <taxon>Podocopida</taxon>
        <taxon>Darwinulocopina</taxon>
        <taxon>Darwinuloidea</taxon>
        <taxon>Darwinulidae</taxon>
        <taxon>Darwinula</taxon>
    </lineage>
</organism>
<dbReference type="GO" id="GO:0003735">
    <property type="term" value="F:structural constituent of ribosome"/>
    <property type="evidence" value="ECO:0007669"/>
    <property type="project" value="InterPro"/>
</dbReference>
<comment type="subcellular location">
    <subcellularLocation>
        <location evidence="1">Mitochondrion</location>
    </subcellularLocation>
</comment>
<dbReference type="AlphaFoldDB" id="A0A7R8XD06"/>
<dbReference type="PANTHER" id="PTHR13014">
    <property type="entry name" value="MITOCHONDRIAL 28S RIBOSOMAL PROTEIN S30/P52 PRO-APOTOTIC PROTEIN"/>
    <property type="match status" value="1"/>
</dbReference>
<dbReference type="GO" id="GO:0005762">
    <property type="term" value="C:mitochondrial large ribosomal subunit"/>
    <property type="evidence" value="ECO:0007669"/>
    <property type="project" value="TreeGrafter"/>
</dbReference>
<dbReference type="GO" id="GO:0006412">
    <property type="term" value="P:translation"/>
    <property type="evidence" value="ECO:0007669"/>
    <property type="project" value="InterPro"/>
</dbReference>
<keyword evidence="3" id="KW-0496">Mitochondrion</keyword>
<evidence type="ECO:0000256" key="3">
    <source>
        <dbReference type="ARBA" id="ARBA00023128"/>
    </source>
</evidence>
<keyword evidence="6" id="KW-1185">Reference proteome</keyword>
<dbReference type="InterPro" id="IPR039982">
    <property type="entry name" value="Ribosomal_mL65"/>
</dbReference>